<dbReference type="Pfam" id="PF01408">
    <property type="entry name" value="GFO_IDH_MocA"/>
    <property type="match status" value="1"/>
</dbReference>
<dbReference type="PANTHER" id="PTHR43708">
    <property type="entry name" value="CONSERVED EXPRESSED OXIDOREDUCTASE (EUROFUNG)"/>
    <property type="match status" value="1"/>
</dbReference>
<comment type="similarity">
    <text evidence="1">Belongs to the Gfo/Idh/MocA family.</text>
</comment>
<accession>A0ABS6TCY5</accession>
<dbReference type="InterPro" id="IPR000683">
    <property type="entry name" value="Gfo/Idh/MocA-like_OxRdtase_N"/>
</dbReference>
<dbReference type="InterPro" id="IPR004104">
    <property type="entry name" value="Gfo/Idh/MocA-like_OxRdtase_C"/>
</dbReference>
<dbReference type="Pfam" id="PF02894">
    <property type="entry name" value="GFO_IDH_MocA_C"/>
    <property type="match status" value="1"/>
</dbReference>
<feature type="domain" description="Gfo/Idh/MocA-like oxidoreductase C-terminal" evidence="3">
    <location>
        <begin position="132"/>
        <end position="336"/>
    </location>
</feature>
<evidence type="ECO:0000259" key="3">
    <source>
        <dbReference type="Pfam" id="PF02894"/>
    </source>
</evidence>
<dbReference type="EMBL" id="JAHUZB010000003">
    <property type="protein sequence ID" value="MBV7390764.1"/>
    <property type="molecule type" value="Genomic_DNA"/>
</dbReference>
<evidence type="ECO:0000256" key="1">
    <source>
        <dbReference type="ARBA" id="ARBA00010928"/>
    </source>
</evidence>
<protein>
    <submittedName>
        <fullName evidence="4">Gfo/Idh/MocA family oxidoreductase</fullName>
    </submittedName>
</protein>
<evidence type="ECO:0000313" key="4">
    <source>
        <dbReference type="EMBL" id="MBV7390764.1"/>
    </source>
</evidence>
<sequence length="345" mass="40054">MLKIAYIGNGKSTNRYHLPFALKNPHVEVKTIYSRNNNSSWEKIEGVHYTNEIEDIFNDPEINLVVVATPSEQHYPWAKKVLLAGKNALVEKPFAETSEQAKELFAIAEEKNLFLQCYQNRRFDSDFLTVQKVIKSDVLGDLVEVEMHYDYFRPEVPENTLAFSQINSYLYGHGCHTIDQVLSFFGEPDDITYDVRQLLGPNRMNDYFDLDLFYGKMKVSVKSSYFRLKERASFVVYGKKGVFEKVTKDRQEEDLKHFYMPTNADFGLDFPEHYGTLTYMDEQGQYHEEKVVSEVGDYSRIYEGVYQSIVNGADKIVKDHETISQLEILETGIEKMLAKNKQEVE</sequence>
<proteinExistence type="inferred from homology"/>
<feature type="domain" description="Gfo/Idh/MocA-like oxidoreductase N-terminal" evidence="2">
    <location>
        <begin position="3"/>
        <end position="116"/>
    </location>
</feature>
<organism evidence="4 5">
    <name type="scientific">Enterococcus alishanensis</name>
    <dbReference type="NCBI Taxonomy" id="1303817"/>
    <lineage>
        <taxon>Bacteria</taxon>
        <taxon>Bacillati</taxon>
        <taxon>Bacillota</taxon>
        <taxon>Bacilli</taxon>
        <taxon>Lactobacillales</taxon>
        <taxon>Enterococcaceae</taxon>
        <taxon>Enterococcus</taxon>
    </lineage>
</organism>
<dbReference type="PANTHER" id="PTHR43708:SF7">
    <property type="entry name" value="OXIDOREDUCTASE"/>
    <property type="match status" value="1"/>
</dbReference>
<comment type="caution">
    <text evidence="4">The sequence shown here is derived from an EMBL/GenBank/DDBJ whole genome shotgun (WGS) entry which is preliminary data.</text>
</comment>
<reference evidence="4 5" key="1">
    <citation type="submission" date="2021-06" db="EMBL/GenBank/DDBJ databases">
        <title>Enterococcus alishanensis sp. nov., a novel lactic acid bacterium isolated from fresh coffee beans.</title>
        <authorList>
            <person name="Chen Y.-S."/>
        </authorList>
    </citation>
    <scope>NUCLEOTIDE SEQUENCE [LARGE SCALE GENOMIC DNA]</scope>
    <source>
        <strain evidence="4 5">ALS3</strain>
    </source>
</reference>
<keyword evidence="5" id="KW-1185">Reference proteome</keyword>
<evidence type="ECO:0000313" key="5">
    <source>
        <dbReference type="Proteomes" id="UP000774130"/>
    </source>
</evidence>
<evidence type="ECO:0000259" key="2">
    <source>
        <dbReference type="Pfam" id="PF01408"/>
    </source>
</evidence>
<gene>
    <name evidence="4" type="ORF">KUA55_08740</name>
</gene>
<name>A0ABS6TCY5_9ENTE</name>
<dbReference type="InterPro" id="IPR051317">
    <property type="entry name" value="Gfo/Idh/MocA_oxidoreduct"/>
</dbReference>
<dbReference type="Proteomes" id="UP000774130">
    <property type="component" value="Unassembled WGS sequence"/>
</dbReference>
<dbReference type="RefSeq" id="WP_218325818.1">
    <property type="nucleotide sequence ID" value="NZ_JAHUZB010000003.1"/>
</dbReference>